<evidence type="ECO:0000313" key="3">
    <source>
        <dbReference type="Proteomes" id="UP000008367"/>
    </source>
</evidence>
<feature type="non-terminal residue" evidence="2">
    <location>
        <position position="23"/>
    </location>
</feature>
<dbReference type="AlphaFoldDB" id="A0A454D454"/>
<reference evidence="2 3" key="1">
    <citation type="submission" date="2012-10" db="EMBL/GenBank/DDBJ databases">
        <title>Genome sequence of Vibrio Cholerae HENC-02.</title>
        <authorList>
            <person name="Eppinger M."/>
            <person name="Hasan N.A."/>
            <person name="Sengamalay N."/>
            <person name="Hine E."/>
            <person name="Su Q."/>
            <person name="Daugherty S.C."/>
            <person name="Young S."/>
            <person name="Sadzewicz L."/>
            <person name="Tallon L."/>
            <person name="Cebula T.A."/>
            <person name="Ravel J."/>
            <person name="Colwell R.R."/>
        </authorList>
    </citation>
    <scope>NUCLEOTIDE SEQUENCE [LARGE SCALE GENOMIC DNA]</scope>
    <source>
        <strain evidence="2 3">HENC-02</strain>
    </source>
</reference>
<gene>
    <name evidence="2" type="ORF">VCHENC02_1147A</name>
</gene>
<dbReference type="Proteomes" id="UP000008367">
    <property type="component" value="Unassembled WGS sequence"/>
</dbReference>
<sequence length="23" mass="2710">MNQHHNFNSRTDNGSIKAFHLKL</sequence>
<evidence type="ECO:0000313" key="2">
    <source>
        <dbReference type="EMBL" id="EKM33396.1"/>
    </source>
</evidence>
<accession>A0A454D454</accession>
<feature type="region of interest" description="Disordered" evidence="1">
    <location>
        <begin position="1"/>
        <end position="23"/>
    </location>
</feature>
<dbReference type="EMBL" id="AJSR01000298">
    <property type="protein sequence ID" value="EKM33396.1"/>
    <property type="molecule type" value="Genomic_DNA"/>
</dbReference>
<evidence type="ECO:0000256" key="1">
    <source>
        <dbReference type="SAM" id="MobiDB-lite"/>
    </source>
</evidence>
<name>A0A454D454_VIBHA</name>
<comment type="caution">
    <text evidence="2">The sequence shown here is derived from an EMBL/GenBank/DDBJ whole genome shotgun (WGS) entry which is preliminary data.</text>
</comment>
<protein>
    <submittedName>
        <fullName evidence="2">Uncharacterized protein</fullName>
    </submittedName>
</protein>
<feature type="compositionally biased region" description="Polar residues" evidence="1">
    <location>
        <begin position="1"/>
        <end position="14"/>
    </location>
</feature>
<organism evidence="2 3">
    <name type="scientific">Vibrio harveyi</name>
    <name type="common">Beneckea harveyi</name>
    <dbReference type="NCBI Taxonomy" id="669"/>
    <lineage>
        <taxon>Bacteria</taxon>
        <taxon>Pseudomonadati</taxon>
        <taxon>Pseudomonadota</taxon>
        <taxon>Gammaproteobacteria</taxon>
        <taxon>Vibrionales</taxon>
        <taxon>Vibrionaceae</taxon>
        <taxon>Vibrio</taxon>
    </lineage>
</organism>
<proteinExistence type="predicted"/>